<evidence type="ECO:0000313" key="2">
    <source>
        <dbReference type="Proteomes" id="UP001497497"/>
    </source>
</evidence>
<reference evidence="1 2" key="1">
    <citation type="submission" date="2024-04" db="EMBL/GenBank/DDBJ databases">
        <authorList>
            <consortium name="Genoscope - CEA"/>
            <person name="William W."/>
        </authorList>
    </citation>
    <scope>NUCLEOTIDE SEQUENCE [LARGE SCALE GENOMIC DNA]</scope>
</reference>
<dbReference type="Proteomes" id="UP001497497">
    <property type="component" value="Unassembled WGS sequence"/>
</dbReference>
<organism evidence="1 2">
    <name type="scientific">Lymnaea stagnalis</name>
    <name type="common">Great pond snail</name>
    <name type="synonym">Helix stagnalis</name>
    <dbReference type="NCBI Taxonomy" id="6523"/>
    <lineage>
        <taxon>Eukaryota</taxon>
        <taxon>Metazoa</taxon>
        <taxon>Spiralia</taxon>
        <taxon>Lophotrochozoa</taxon>
        <taxon>Mollusca</taxon>
        <taxon>Gastropoda</taxon>
        <taxon>Heterobranchia</taxon>
        <taxon>Euthyneura</taxon>
        <taxon>Panpulmonata</taxon>
        <taxon>Hygrophila</taxon>
        <taxon>Lymnaeoidea</taxon>
        <taxon>Lymnaeidae</taxon>
        <taxon>Lymnaea</taxon>
    </lineage>
</organism>
<keyword evidence="2" id="KW-1185">Reference proteome</keyword>
<dbReference type="EMBL" id="CAXITT010000976">
    <property type="protein sequence ID" value="CAL1547432.1"/>
    <property type="molecule type" value="Genomic_DNA"/>
</dbReference>
<sequence>WESCIDPTSTECSPQKIQAIVRDTCMPSMYFDVSESCEQHFEDKLASLREHTCQTVRSAEDSLREKCTENEIEILLAGSCESLRHLVFIHKHLMDSAPTCYE</sequence>
<accession>A0AAV2IMB0</accession>
<evidence type="ECO:0000313" key="1">
    <source>
        <dbReference type="EMBL" id="CAL1547432.1"/>
    </source>
</evidence>
<protein>
    <submittedName>
        <fullName evidence="1">Uncharacterized protein</fullName>
    </submittedName>
</protein>
<proteinExistence type="predicted"/>
<comment type="caution">
    <text evidence="1">The sequence shown here is derived from an EMBL/GenBank/DDBJ whole genome shotgun (WGS) entry which is preliminary data.</text>
</comment>
<feature type="non-terminal residue" evidence="1">
    <location>
        <position position="1"/>
    </location>
</feature>
<name>A0AAV2IMB0_LYMST</name>
<dbReference type="AlphaFoldDB" id="A0AAV2IMB0"/>
<feature type="non-terminal residue" evidence="1">
    <location>
        <position position="102"/>
    </location>
</feature>
<gene>
    <name evidence="1" type="ORF">GSLYS_00020753001</name>
</gene>